<protein>
    <submittedName>
        <fullName evidence="2 3">Uncharacterized protein At4g37920, chloroplastic-like</fullName>
    </submittedName>
</protein>
<accession>A0A1U7X105</accession>
<dbReference type="RefSeq" id="XP_009780554.1">
    <property type="nucleotide sequence ID" value="XM_009782252.1"/>
</dbReference>
<name>A0A1U7X105_NICSY</name>
<evidence type="ECO:0000313" key="2">
    <source>
        <dbReference type="RefSeq" id="XP_009780554.1"/>
    </source>
</evidence>
<evidence type="ECO:0000313" key="1">
    <source>
        <dbReference type="Proteomes" id="UP000189701"/>
    </source>
</evidence>
<dbReference type="PANTHER" id="PTHR31755:SF3">
    <property type="entry name" value="EXOCYST COMPLEX COMPONENT SEC6"/>
    <property type="match status" value="1"/>
</dbReference>
<dbReference type="RefSeq" id="XP_009780555.1">
    <property type="nucleotide sequence ID" value="XM_009782253.1"/>
</dbReference>
<dbReference type="PANTHER" id="PTHR31755">
    <property type="entry name" value="FOLATE RECEPTOR-LIKE"/>
    <property type="match status" value="1"/>
</dbReference>
<gene>
    <name evidence="2 3" type="primary">LOC104229597</name>
</gene>
<reference evidence="1" key="1">
    <citation type="journal article" date="2013" name="Genome Biol.">
        <title>Reference genomes and transcriptomes of Nicotiana sylvestris and Nicotiana tomentosiformis.</title>
        <authorList>
            <person name="Sierro N."/>
            <person name="Battey J.N."/>
            <person name="Ouadi S."/>
            <person name="Bovet L."/>
            <person name="Goepfert S."/>
            <person name="Bakaher N."/>
            <person name="Peitsch M.C."/>
            <person name="Ivanov N.V."/>
        </authorList>
    </citation>
    <scope>NUCLEOTIDE SEQUENCE [LARGE SCALE GENOMIC DNA]</scope>
</reference>
<dbReference type="InterPro" id="IPR040320">
    <property type="entry name" value="At4g37920-like"/>
</dbReference>
<sequence length="211" mass="24028">MKDETSAFASMKFSFSVAKLGNTCLVAVQAYDTATESIEALNAAELKFQDIINSPSVDVSCKKIDDLAQKNQLDSALVLMITKVWSTAKESDMTKDEVKDVLLYMTARGNLQRLMPKEIRILKYLLTIEDPEERLCTLKDAFTTGEELEGKDVDCLYTLTPEQLYNWIRTVVDAYNFSREGTLIKEARDLMNPKIIQKMEELKKLILDNFM</sequence>
<proteinExistence type="predicted"/>
<dbReference type="GO" id="GO:0009941">
    <property type="term" value="C:chloroplast envelope"/>
    <property type="evidence" value="ECO:0007669"/>
    <property type="project" value="TreeGrafter"/>
</dbReference>
<organism evidence="1 2">
    <name type="scientific">Nicotiana sylvestris</name>
    <name type="common">Wood tobacco</name>
    <name type="synonym">South American tobacco</name>
    <dbReference type="NCBI Taxonomy" id="4096"/>
    <lineage>
        <taxon>Eukaryota</taxon>
        <taxon>Viridiplantae</taxon>
        <taxon>Streptophyta</taxon>
        <taxon>Embryophyta</taxon>
        <taxon>Tracheophyta</taxon>
        <taxon>Spermatophyta</taxon>
        <taxon>Magnoliopsida</taxon>
        <taxon>eudicotyledons</taxon>
        <taxon>Gunneridae</taxon>
        <taxon>Pentapetalae</taxon>
        <taxon>asterids</taxon>
        <taxon>lamiids</taxon>
        <taxon>Solanales</taxon>
        <taxon>Solanaceae</taxon>
        <taxon>Nicotianoideae</taxon>
        <taxon>Nicotianeae</taxon>
        <taxon>Nicotiana</taxon>
    </lineage>
</organism>
<evidence type="ECO:0000313" key="3">
    <source>
        <dbReference type="RefSeq" id="XP_009780555.1"/>
    </source>
</evidence>
<dbReference type="GO" id="GO:0009535">
    <property type="term" value="C:chloroplast thylakoid membrane"/>
    <property type="evidence" value="ECO:0007669"/>
    <property type="project" value="TreeGrafter"/>
</dbReference>
<reference evidence="2 3" key="2">
    <citation type="submission" date="2025-04" db="UniProtKB">
        <authorList>
            <consortium name="RefSeq"/>
        </authorList>
    </citation>
    <scope>IDENTIFICATION</scope>
    <source>
        <tissue evidence="2 3">Leaf</tissue>
    </source>
</reference>
<dbReference type="STRING" id="4096.A0A1U7X105"/>
<dbReference type="eggNOG" id="ENOG502QRTU">
    <property type="taxonomic scope" value="Eukaryota"/>
</dbReference>
<dbReference type="AlphaFoldDB" id="A0A1U7X105"/>
<keyword evidence="1" id="KW-1185">Reference proteome</keyword>
<dbReference type="Proteomes" id="UP000189701">
    <property type="component" value="Unplaced"/>
</dbReference>